<gene>
    <name evidence="3" type="ORF">DFI_14415</name>
</gene>
<keyword evidence="3" id="KW-0614">Plasmid</keyword>
<dbReference type="InterPro" id="IPR029058">
    <property type="entry name" value="AB_hydrolase_fold"/>
</dbReference>
<dbReference type="InterPro" id="IPR000639">
    <property type="entry name" value="Epox_hydrolase-like"/>
</dbReference>
<dbReference type="EMBL" id="CP021082">
    <property type="protein sequence ID" value="ASN82380.1"/>
    <property type="molecule type" value="Genomic_DNA"/>
</dbReference>
<accession>A0A221T0J2</accession>
<feature type="domain" description="AB hydrolase-1" evidence="2">
    <location>
        <begin position="23"/>
        <end position="254"/>
    </location>
</feature>
<evidence type="ECO:0000313" key="4">
    <source>
        <dbReference type="Proteomes" id="UP000259030"/>
    </source>
</evidence>
<dbReference type="AlphaFoldDB" id="A0A221T0J2"/>
<dbReference type="InterPro" id="IPR050266">
    <property type="entry name" value="AB_hydrolase_sf"/>
</dbReference>
<reference evidence="3 4" key="1">
    <citation type="submission" date="2017-05" db="EMBL/GenBank/DDBJ databases">
        <title>The complete genome sequence of Deinococcus ficus isolated from the rhizosphere of the Ficus religiosa L. in Taiwan.</title>
        <authorList>
            <person name="Wu K.-M."/>
            <person name="Liao T.-L."/>
            <person name="Liu Y.-M."/>
            <person name="Young C.-C."/>
            <person name="Tsai S.-F."/>
        </authorList>
    </citation>
    <scope>NUCLEOTIDE SEQUENCE [LARGE SCALE GENOMIC DNA]</scope>
    <source>
        <strain evidence="3 4">CC-FR2-10</strain>
        <plasmid evidence="4">pdfi1</plasmid>
    </source>
</reference>
<evidence type="ECO:0000259" key="2">
    <source>
        <dbReference type="Pfam" id="PF00561"/>
    </source>
</evidence>
<dbReference type="PANTHER" id="PTHR43798:SF31">
    <property type="entry name" value="AB HYDROLASE SUPERFAMILY PROTEIN YCLE"/>
    <property type="match status" value="1"/>
</dbReference>
<dbReference type="SUPFAM" id="SSF53474">
    <property type="entry name" value="alpha/beta-Hydrolases"/>
    <property type="match status" value="1"/>
</dbReference>
<dbReference type="Pfam" id="PF00561">
    <property type="entry name" value="Abhydrolase_1"/>
    <property type="match status" value="1"/>
</dbReference>
<dbReference type="PRINTS" id="PR00111">
    <property type="entry name" value="ABHYDROLASE"/>
</dbReference>
<evidence type="ECO:0000256" key="1">
    <source>
        <dbReference type="ARBA" id="ARBA00022801"/>
    </source>
</evidence>
<keyword evidence="4" id="KW-1185">Reference proteome</keyword>
<dbReference type="GO" id="GO:0016787">
    <property type="term" value="F:hydrolase activity"/>
    <property type="evidence" value="ECO:0007669"/>
    <property type="project" value="UniProtKB-KW"/>
</dbReference>
<dbReference type="PRINTS" id="PR00412">
    <property type="entry name" value="EPOXHYDRLASE"/>
</dbReference>
<dbReference type="RefSeq" id="WP_027463665.1">
    <property type="nucleotide sequence ID" value="NZ_CP021082.1"/>
</dbReference>
<geneLocation type="plasmid" evidence="4">
    <name>pdfi1</name>
</geneLocation>
<dbReference type="KEGG" id="dfc:DFI_14415"/>
<dbReference type="GO" id="GO:0016020">
    <property type="term" value="C:membrane"/>
    <property type="evidence" value="ECO:0007669"/>
    <property type="project" value="TreeGrafter"/>
</dbReference>
<organism evidence="3 4">
    <name type="scientific">Deinococcus ficus</name>
    <dbReference type="NCBI Taxonomy" id="317577"/>
    <lineage>
        <taxon>Bacteria</taxon>
        <taxon>Thermotogati</taxon>
        <taxon>Deinococcota</taxon>
        <taxon>Deinococci</taxon>
        <taxon>Deinococcales</taxon>
        <taxon>Deinococcaceae</taxon>
        <taxon>Deinococcus</taxon>
    </lineage>
</organism>
<sequence length="271" mass="28918">MTELQVRSGKATLTGISAGHGETVIFLHAGVADHRMWAEVIPRLAGEYHVVAYDRRGFGSAQATPEAYSHVDDLLAVLDTAGIDRATLVGCSQGARIAVDFALAHPARVRALVLIAPAVGGAPGPSTFLPPVEALLEELDAAETAGDLTRLNELEARVWLDGVLAPAERVRGARRELFLDMNGAALRAGSMGDEVTAGPAWPRLPEIQAPTLLICGSLDFPHVAQRCLSMAEQLPRAHFREMEGTAHLPSFEEPEAFTALLMDFLTSLDTA</sequence>
<protein>
    <submittedName>
        <fullName evidence="3">Alpha/beta hydrolase</fullName>
    </submittedName>
</protein>
<evidence type="ECO:0000313" key="3">
    <source>
        <dbReference type="EMBL" id="ASN82380.1"/>
    </source>
</evidence>
<dbReference type="Proteomes" id="UP000259030">
    <property type="component" value="Plasmid pDFI1"/>
</dbReference>
<name>A0A221T0J2_9DEIO</name>
<keyword evidence="1 3" id="KW-0378">Hydrolase</keyword>
<dbReference type="InterPro" id="IPR000073">
    <property type="entry name" value="AB_hydrolase_1"/>
</dbReference>
<proteinExistence type="predicted"/>
<dbReference type="Gene3D" id="3.40.50.1820">
    <property type="entry name" value="alpha/beta hydrolase"/>
    <property type="match status" value="1"/>
</dbReference>
<dbReference type="PANTHER" id="PTHR43798">
    <property type="entry name" value="MONOACYLGLYCEROL LIPASE"/>
    <property type="match status" value="1"/>
</dbReference>